<gene>
    <name evidence="3" type="ORF">EJ05DRAFT_373311</name>
</gene>
<dbReference type="Proteomes" id="UP000799437">
    <property type="component" value="Unassembled WGS sequence"/>
</dbReference>
<feature type="transmembrane region" description="Helical" evidence="2">
    <location>
        <begin position="35"/>
        <end position="60"/>
    </location>
</feature>
<name>A0A6A6W700_9PEZI</name>
<dbReference type="GeneID" id="54482221"/>
<reference evidence="3" key="1">
    <citation type="journal article" date="2020" name="Stud. Mycol.">
        <title>101 Dothideomycetes genomes: a test case for predicting lifestyles and emergence of pathogens.</title>
        <authorList>
            <person name="Haridas S."/>
            <person name="Albert R."/>
            <person name="Binder M."/>
            <person name="Bloem J."/>
            <person name="Labutti K."/>
            <person name="Salamov A."/>
            <person name="Andreopoulos B."/>
            <person name="Baker S."/>
            <person name="Barry K."/>
            <person name="Bills G."/>
            <person name="Bluhm B."/>
            <person name="Cannon C."/>
            <person name="Castanera R."/>
            <person name="Culley D."/>
            <person name="Daum C."/>
            <person name="Ezra D."/>
            <person name="Gonzalez J."/>
            <person name="Henrissat B."/>
            <person name="Kuo A."/>
            <person name="Liang C."/>
            <person name="Lipzen A."/>
            <person name="Lutzoni F."/>
            <person name="Magnuson J."/>
            <person name="Mondo S."/>
            <person name="Nolan M."/>
            <person name="Ohm R."/>
            <person name="Pangilinan J."/>
            <person name="Park H.-J."/>
            <person name="Ramirez L."/>
            <person name="Alfaro M."/>
            <person name="Sun H."/>
            <person name="Tritt A."/>
            <person name="Yoshinaga Y."/>
            <person name="Zwiers L.-H."/>
            <person name="Turgeon B."/>
            <person name="Goodwin S."/>
            <person name="Spatafora J."/>
            <person name="Crous P."/>
            <person name="Grigoriev I."/>
        </authorList>
    </citation>
    <scope>NUCLEOTIDE SEQUENCE</scope>
    <source>
        <strain evidence="3">CBS 121739</strain>
    </source>
</reference>
<evidence type="ECO:0000313" key="3">
    <source>
        <dbReference type="EMBL" id="KAF2757979.1"/>
    </source>
</evidence>
<feature type="transmembrane region" description="Helical" evidence="2">
    <location>
        <begin position="80"/>
        <end position="108"/>
    </location>
</feature>
<keyword evidence="4" id="KW-1185">Reference proteome</keyword>
<keyword evidence="2" id="KW-1133">Transmembrane helix</keyword>
<dbReference type="RefSeq" id="XP_033600430.1">
    <property type="nucleotide sequence ID" value="XM_033741167.1"/>
</dbReference>
<evidence type="ECO:0000256" key="1">
    <source>
        <dbReference type="SAM" id="MobiDB-lite"/>
    </source>
</evidence>
<protein>
    <recommendedName>
        <fullName evidence="5">MARVEL domain-containing protein</fullName>
    </recommendedName>
</protein>
<feature type="transmembrane region" description="Helical" evidence="2">
    <location>
        <begin position="177"/>
        <end position="199"/>
    </location>
</feature>
<dbReference type="OrthoDB" id="3596006at2759"/>
<feature type="region of interest" description="Disordered" evidence="1">
    <location>
        <begin position="222"/>
        <end position="248"/>
    </location>
</feature>
<evidence type="ECO:0008006" key="5">
    <source>
        <dbReference type="Google" id="ProtNLM"/>
    </source>
</evidence>
<organism evidence="3 4">
    <name type="scientific">Pseudovirgaria hyperparasitica</name>
    <dbReference type="NCBI Taxonomy" id="470096"/>
    <lineage>
        <taxon>Eukaryota</taxon>
        <taxon>Fungi</taxon>
        <taxon>Dikarya</taxon>
        <taxon>Ascomycota</taxon>
        <taxon>Pezizomycotina</taxon>
        <taxon>Dothideomycetes</taxon>
        <taxon>Dothideomycetes incertae sedis</taxon>
        <taxon>Acrospermales</taxon>
        <taxon>Acrospermaceae</taxon>
        <taxon>Pseudovirgaria</taxon>
    </lineage>
</organism>
<keyword evidence="2" id="KW-0472">Membrane</keyword>
<feature type="transmembrane region" description="Helical" evidence="2">
    <location>
        <begin position="120"/>
        <end position="143"/>
    </location>
</feature>
<sequence length="277" mass="30641">MAPVIWGLPLDEIKWGKFKSSYMWNNRYHLRRTKFIVYQLAMIFSVVGESLGTAVLSDYLDEQSYASAGHPGTTIKNNDIVGAFAFNIFAGVFVAFVFGAAFFFDLFWPERHEDRGIKLAWKYCAIASAVFQLAAVLWTTVIVSTREAVFVGPDGEQRNVLSVWKTSPLSYKKNARAVAGVVFSWLGLVFIVVSCVVMWKCYAHNDVHGPLADHIRKNEDVEPGTSIEEPAPAHTVASETSSFGPPATLDSVVQSDRQAEPYNVATASTLNGTKYVL</sequence>
<evidence type="ECO:0000313" key="4">
    <source>
        <dbReference type="Proteomes" id="UP000799437"/>
    </source>
</evidence>
<keyword evidence="2" id="KW-0812">Transmembrane</keyword>
<evidence type="ECO:0000256" key="2">
    <source>
        <dbReference type="SAM" id="Phobius"/>
    </source>
</evidence>
<accession>A0A6A6W700</accession>
<dbReference type="AlphaFoldDB" id="A0A6A6W700"/>
<dbReference type="EMBL" id="ML996572">
    <property type="protein sequence ID" value="KAF2757979.1"/>
    <property type="molecule type" value="Genomic_DNA"/>
</dbReference>
<proteinExistence type="predicted"/>